<comment type="caution">
    <text evidence="2">The sequence shown here is derived from an EMBL/GenBank/DDBJ whole genome shotgun (WGS) entry which is preliminary data.</text>
</comment>
<proteinExistence type="predicted"/>
<evidence type="ECO:0000256" key="1">
    <source>
        <dbReference type="SAM" id="MobiDB-lite"/>
    </source>
</evidence>
<evidence type="ECO:0000313" key="3">
    <source>
        <dbReference type="Proteomes" id="UP001501444"/>
    </source>
</evidence>
<organism evidence="2 3">
    <name type="scientific">Dactylosporangium salmoneum</name>
    <dbReference type="NCBI Taxonomy" id="53361"/>
    <lineage>
        <taxon>Bacteria</taxon>
        <taxon>Bacillati</taxon>
        <taxon>Actinomycetota</taxon>
        <taxon>Actinomycetes</taxon>
        <taxon>Micromonosporales</taxon>
        <taxon>Micromonosporaceae</taxon>
        <taxon>Dactylosporangium</taxon>
    </lineage>
</organism>
<evidence type="ECO:0000313" key="2">
    <source>
        <dbReference type="EMBL" id="GAA2360493.1"/>
    </source>
</evidence>
<gene>
    <name evidence="2" type="ORF">GCM10010170_055410</name>
</gene>
<feature type="compositionally biased region" description="Low complexity" evidence="1">
    <location>
        <begin position="14"/>
        <end position="25"/>
    </location>
</feature>
<name>A0ABN3GTF3_9ACTN</name>
<protein>
    <submittedName>
        <fullName evidence="2">Uncharacterized protein</fullName>
    </submittedName>
</protein>
<sequence length="152" mass="16204">MAKGVPGRQIADFRGTGSTVTRTGTASKPCAGVARYRAAPERVPSRHRAAGSMNGVTEHTNRGVDMNTTFDTVRAEALFASVLQASQEPTPAQVRTAVTSTLRRYGVTGCAARVAGEFGEYPETAAARMAWALEMIRSAYQELASREFAYAG</sequence>
<reference evidence="2 3" key="1">
    <citation type="journal article" date="2019" name="Int. J. Syst. Evol. Microbiol.">
        <title>The Global Catalogue of Microorganisms (GCM) 10K type strain sequencing project: providing services to taxonomists for standard genome sequencing and annotation.</title>
        <authorList>
            <consortium name="The Broad Institute Genomics Platform"/>
            <consortium name="The Broad Institute Genome Sequencing Center for Infectious Disease"/>
            <person name="Wu L."/>
            <person name="Ma J."/>
        </authorList>
    </citation>
    <scope>NUCLEOTIDE SEQUENCE [LARGE SCALE GENOMIC DNA]</scope>
    <source>
        <strain evidence="2 3">JCM 3272</strain>
    </source>
</reference>
<keyword evidence="3" id="KW-1185">Reference proteome</keyword>
<dbReference type="Proteomes" id="UP001501444">
    <property type="component" value="Unassembled WGS sequence"/>
</dbReference>
<dbReference type="EMBL" id="BAAARV010000048">
    <property type="protein sequence ID" value="GAA2360493.1"/>
    <property type="molecule type" value="Genomic_DNA"/>
</dbReference>
<accession>A0ABN3GTF3</accession>
<feature type="region of interest" description="Disordered" evidence="1">
    <location>
        <begin position="1"/>
        <end position="63"/>
    </location>
</feature>